<evidence type="ECO:0000256" key="6">
    <source>
        <dbReference type="RuleBase" id="RU362109"/>
    </source>
</evidence>
<dbReference type="OrthoDB" id="269518at2759"/>
<dbReference type="Proteomes" id="UP000761534">
    <property type="component" value="Unassembled WGS sequence"/>
</dbReference>
<keyword evidence="10" id="KW-1185">Reference proteome</keyword>
<evidence type="ECO:0000256" key="3">
    <source>
        <dbReference type="ARBA" id="ARBA00022786"/>
    </source>
</evidence>
<keyword evidence="1" id="KW-0808">Transferase</keyword>
<dbReference type="Gene3D" id="3.10.110.10">
    <property type="entry name" value="Ubiquitin Conjugating Enzyme"/>
    <property type="match status" value="1"/>
</dbReference>
<reference evidence="9" key="1">
    <citation type="journal article" date="2019" name="G3 (Bethesda)">
        <title>Genome Assemblies of Two Rare Opportunistic Yeast Pathogens: Diutina rugosa (syn. Candida rugosa) and Trichomonascus ciferrii (syn. Candida ciferrii).</title>
        <authorList>
            <person name="Mixao V."/>
            <person name="Saus E."/>
            <person name="Hansen A.P."/>
            <person name="Lass-Florl C."/>
            <person name="Gabaldon T."/>
        </authorList>
    </citation>
    <scope>NUCLEOTIDE SEQUENCE</scope>
    <source>
        <strain evidence="9">CBS 4856</strain>
    </source>
</reference>
<dbReference type="AlphaFoldDB" id="A0A642V614"/>
<evidence type="ECO:0000256" key="5">
    <source>
        <dbReference type="PROSITE-ProRule" id="PRU10133"/>
    </source>
</evidence>
<feature type="active site" description="Glycyl thioester intermediate" evidence="5">
    <location>
        <position position="91"/>
    </location>
</feature>
<dbReference type="SMART" id="SM00212">
    <property type="entry name" value="UBCc"/>
    <property type="match status" value="1"/>
</dbReference>
<dbReference type="VEuPathDB" id="FungiDB:TRICI_002704"/>
<keyword evidence="2 6" id="KW-0547">Nucleotide-binding</keyword>
<feature type="compositionally biased region" description="Polar residues" evidence="7">
    <location>
        <begin position="190"/>
        <end position="205"/>
    </location>
</feature>
<keyword evidence="4 6" id="KW-0067">ATP-binding</keyword>
<comment type="similarity">
    <text evidence="6">Belongs to the ubiquitin-conjugating enzyme family.</text>
</comment>
<feature type="region of interest" description="Disordered" evidence="7">
    <location>
        <begin position="190"/>
        <end position="221"/>
    </location>
</feature>
<dbReference type="InterPro" id="IPR050113">
    <property type="entry name" value="Ub_conjugating_enzyme"/>
</dbReference>
<keyword evidence="3 6" id="KW-0833">Ubl conjugation pathway</keyword>
<evidence type="ECO:0000256" key="2">
    <source>
        <dbReference type="ARBA" id="ARBA00022741"/>
    </source>
</evidence>
<sequence length="221" mass="24355">MASKTARLRKDIQKLVKECPADVVLPESFGDGVDLTNLSLYILGPESTAYSEGAWKISLKVPADYPSSPPKAFFNTKIFHPNVQPSTGEVCVDTLKRDWTSEVDLNHIMLTIRCLLIQPNPDSSLNEEAGKLIQEDFLSFERTAKLMTKVHALDRASVAQLGAYGENIDSMHTETKTSASITNSREVLQPISEGQQAKTTISSITPGPPKEKKRKTGLKRL</sequence>
<name>A0A642V614_9ASCO</name>
<dbReference type="InterPro" id="IPR016135">
    <property type="entry name" value="UBQ-conjugating_enzyme/RWD"/>
</dbReference>
<dbReference type="GO" id="GO:0016740">
    <property type="term" value="F:transferase activity"/>
    <property type="evidence" value="ECO:0007669"/>
    <property type="project" value="UniProtKB-KW"/>
</dbReference>
<dbReference type="CDD" id="cd23804">
    <property type="entry name" value="UBCc_UBE2S"/>
    <property type="match status" value="1"/>
</dbReference>
<evidence type="ECO:0000313" key="10">
    <source>
        <dbReference type="Proteomes" id="UP000761534"/>
    </source>
</evidence>
<evidence type="ECO:0000313" key="9">
    <source>
        <dbReference type="EMBL" id="KAA8915159.1"/>
    </source>
</evidence>
<organism evidence="9 10">
    <name type="scientific">Trichomonascus ciferrii</name>
    <dbReference type="NCBI Taxonomy" id="44093"/>
    <lineage>
        <taxon>Eukaryota</taxon>
        <taxon>Fungi</taxon>
        <taxon>Dikarya</taxon>
        <taxon>Ascomycota</taxon>
        <taxon>Saccharomycotina</taxon>
        <taxon>Dipodascomycetes</taxon>
        <taxon>Dipodascales</taxon>
        <taxon>Trichomonascaceae</taxon>
        <taxon>Trichomonascus</taxon>
        <taxon>Trichomonascus ciferrii complex</taxon>
    </lineage>
</organism>
<protein>
    <recommendedName>
        <fullName evidence="8">UBC core domain-containing protein</fullName>
    </recommendedName>
</protein>
<comment type="caution">
    <text evidence="9">The sequence shown here is derived from an EMBL/GenBank/DDBJ whole genome shotgun (WGS) entry which is preliminary data.</text>
</comment>
<dbReference type="EMBL" id="SWFS01000182">
    <property type="protein sequence ID" value="KAA8915159.1"/>
    <property type="molecule type" value="Genomic_DNA"/>
</dbReference>
<dbReference type="GO" id="GO:0005524">
    <property type="term" value="F:ATP binding"/>
    <property type="evidence" value="ECO:0007669"/>
    <property type="project" value="UniProtKB-UniRule"/>
</dbReference>
<dbReference type="PROSITE" id="PS50127">
    <property type="entry name" value="UBC_2"/>
    <property type="match status" value="1"/>
</dbReference>
<dbReference type="PROSITE" id="PS00183">
    <property type="entry name" value="UBC_1"/>
    <property type="match status" value="1"/>
</dbReference>
<dbReference type="PANTHER" id="PTHR24067">
    <property type="entry name" value="UBIQUITIN-CONJUGATING ENZYME E2"/>
    <property type="match status" value="1"/>
</dbReference>
<evidence type="ECO:0000259" key="8">
    <source>
        <dbReference type="PROSITE" id="PS50127"/>
    </source>
</evidence>
<feature type="compositionally biased region" description="Basic residues" evidence="7">
    <location>
        <begin position="211"/>
        <end position="221"/>
    </location>
</feature>
<proteinExistence type="inferred from homology"/>
<feature type="domain" description="UBC core" evidence="8">
    <location>
        <begin position="3"/>
        <end position="153"/>
    </location>
</feature>
<dbReference type="InterPro" id="IPR000608">
    <property type="entry name" value="UBC"/>
</dbReference>
<evidence type="ECO:0000256" key="4">
    <source>
        <dbReference type="ARBA" id="ARBA00022840"/>
    </source>
</evidence>
<dbReference type="SUPFAM" id="SSF54495">
    <property type="entry name" value="UBC-like"/>
    <property type="match status" value="1"/>
</dbReference>
<gene>
    <name evidence="9" type="ORF">TRICI_002704</name>
</gene>
<evidence type="ECO:0000256" key="1">
    <source>
        <dbReference type="ARBA" id="ARBA00022679"/>
    </source>
</evidence>
<dbReference type="Pfam" id="PF00179">
    <property type="entry name" value="UQ_con"/>
    <property type="match status" value="1"/>
</dbReference>
<accession>A0A642V614</accession>
<evidence type="ECO:0000256" key="7">
    <source>
        <dbReference type="SAM" id="MobiDB-lite"/>
    </source>
</evidence>
<dbReference type="InterPro" id="IPR023313">
    <property type="entry name" value="UBQ-conjugating_AS"/>
</dbReference>